<keyword evidence="2" id="KW-1185">Reference proteome</keyword>
<dbReference type="InterPro" id="IPR010281">
    <property type="entry name" value="DUF885"/>
</dbReference>
<dbReference type="AlphaFoldDB" id="A0A2A9FGK7"/>
<gene>
    <name evidence="1" type="ORF">ATK36_4802</name>
</gene>
<comment type="caution">
    <text evidence="1">The sequence shown here is derived from an EMBL/GenBank/DDBJ whole genome shotgun (WGS) entry which is preliminary data.</text>
</comment>
<dbReference type="PANTHER" id="PTHR33361:SF2">
    <property type="entry name" value="DUF885 DOMAIN-CONTAINING PROTEIN"/>
    <property type="match status" value="1"/>
</dbReference>
<dbReference type="EMBL" id="PDJK01000002">
    <property type="protein sequence ID" value="PFG49640.1"/>
    <property type="molecule type" value="Genomic_DNA"/>
</dbReference>
<accession>A0A2A9FGK7</accession>
<dbReference type="Proteomes" id="UP000243542">
    <property type="component" value="Unassembled WGS sequence"/>
</dbReference>
<evidence type="ECO:0000313" key="2">
    <source>
        <dbReference type="Proteomes" id="UP000243542"/>
    </source>
</evidence>
<reference evidence="1 2" key="1">
    <citation type="submission" date="2017-10" db="EMBL/GenBank/DDBJ databases">
        <title>Sequencing the genomes of 1000 actinobacteria strains.</title>
        <authorList>
            <person name="Klenk H.-P."/>
        </authorList>
    </citation>
    <scope>NUCLEOTIDE SEQUENCE [LARGE SCALE GENOMIC DNA]</scope>
    <source>
        <strain evidence="1 2">DSM 46092</strain>
    </source>
</reference>
<dbReference type="Pfam" id="PF05960">
    <property type="entry name" value="DUF885"/>
    <property type="match status" value="1"/>
</dbReference>
<organism evidence="1 2">
    <name type="scientific">Amycolatopsis sulphurea</name>
    <dbReference type="NCBI Taxonomy" id="76022"/>
    <lineage>
        <taxon>Bacteria</taxon>
        <taxon>Bacillati</taxon>
        <taxon>Actinomycetota</taxon>
        <taxon>Actinomycetes</taxon>
        <taxon>Pseudonocardiales</taxon>
        <taxon>Pseudonocardiaceae</taxon>
        <taxon>Amycolatopsis</taxon>
    </lineage>
</organism>
<name>A0A2A9FGK7_9PSEU</name>
<dbReference type="PANTHER" id="PTHR33361">
    <property type="entry name" value="GLR0591 PROTEIN"/>
    <property type="match status" value="1"/>
</dbReference>
<dbReference type="RefSeq" id="WP_098513502.1">
    <property type="nucleotide sequence ID" value="NZ_JBIAKZ010000004.1"/>
</dbReference>
<evidence type="ECO:0000313" key="1">
    <source>
        <dbReference type="EMBL" id="PFG49640.1"/>
    </source>
</evidence>
<sequence length="561" mass="59935">MQRTNHRSPIREIADELVHRLLTADPFGASTLGVREYDRLVPAASAQAAMDLDADLAVLADRATGLSTAESADRVTLGVVRSACERERASIANADAECTATATPFAGPPALLAVAARTTLPDAQAADDYLARLAGAAAWIDAKTDRLRDGRAKGRLPVAELVDHAVGWADRALAEGVPAAFAAPVPPQGWAGASGWRTRVEDTVKDAIMPALARWRDLLAELRPIARSAERPGRCALPGGEADYTRDIAMHTTLPLTAQQLHRIGLETIEELEARAQELGSPLGLNDRDAIVAALRASVSERTAEQAIAAAREAIARAEAIASRLMPDPLPTPCGVEPMPETVGASGMAPHYVRPQRGRGIAGGAGRPGTYWFNTMRPTCGAGWDLEAIAFHEAVPGHHSQHARAQLIEGLPLLQQMSITVHSEGWALYAEELAGEFGLYSDARAELGAVSMAMHRTARMVIDTGLHAFGWSRARAIEFMLTRVGLPEGFLVNEVDRCLTIPGQALAYLTGKREIVRLRAAAEQRLGAEFDLREFHAAVLGSGSVPMPVLDEIVTEATAKR</sequence>
<protein>
    <submittedName>
        <fullName evidence="1">Uncharacterized protein (DUF885 family)</fullName>
    </submittedName>
</protein>
<proteinExistence type="predicted"/>